<dbReference type="GeneID" id="74988554"/>
<keyword evidence="1" id="KW-0175">Coiled coil</keyword>
<dbReference type="KEGG" id="ehl:EHLA_2705"/>
<feature type="coiled-coil region" evidence="1">
    <location>
        <begin position="5"/>
        <end position="42"/>
    </location>
</feature>
<evidence type="ECO:0008006" key="5">
    <source>
        <dbReference type="Google" id="ProtNLM"/>
    </source>
</evidence>
<dbReference type="RefSeq" id="WP_004612754.1">
    <property type="nucleotide sequence ID" value="NZ_LT907978.1"/>
</dbReference>
<feature type="region of interest" description="Disordered" evidence="2">
    <location>
        <begin position="76"/>
        <end position="112"/>
    </location>
</feature>
<dbReference type="Proteomes" id="UP000217549">
    <property type="component" value="Chromosome I"/>
</dbReference>
<organism evidence="3 4">
    <name type="scientific">Anaerobutyricum hallii</name>
    <dbReference type="NCBI Taxonomy" id="39488"/>
    <lineage>
        <taxon>Bacteria</taxon>
        <taxon>Bacillati</taxon>
        <taxon>Bacillota</taxon>
        <taxon>Clostridia</taxon>
        <taxon>Lachnospirales</taxon>
        <taxon>Lachnospiraceae</taxon>
        <taxon>Anaerobutyricum</taxon>
    </lineage>
</organism>
<reference evidence="4" key="1">
    <citation type="submission" date="2017-09" db="EMBL/GenBank/DDBJ databases">
        <authorList>
            <person name="Shetty A S."/>
        </authorList>
    </citation>
    <scope>NUCLEOTIDE SEQUENCE [LARGE SCALE GENOMIC DNA]</scope>
</reference>
<dbReference type="EMBL" id="LT907978">
    <property type="protein sequence ID" value="SOB73259.1"/>
    <property type="molecule type" value="Genomic_DNA"/>
</dbReference>
<evidence type="ECO:0000313" key="4">
    <source>
        <dbReference type="Proteomes" id="UP000217549"/>
    </source>
</evidence>
<feature type="compositionally biased region" description="Basic and acidic residues" evidence="2">
    <location>
        <begin position="80"/>
        <end position="96"/>
    </location>
</feature>
<dbReference type="AlphaFoldDB" id="A0A285PUG4"/>
<accession>A0A285PUG4</accession>
<dbReference type="InterPro" id="IPR025464">
    <property type="entry name" value="DUF4315"/>
</dbReference>
<evidence type="ECO:0000256" key="1">
    <source>
        <dbReference type="SAM" id="Coils"/>
    </source>
</evidence>
<evidence type="ECO:0000256" key="2">
    <source>
        <dbReference type="SAM" id="MobiDB-lite"/>
    </source>
</evidence>
<keyword evidence="4" id="KW-1185">Reference proteome</keyword>
<sequence>MNMKLKKLLNDIQKTEDKIAELQEHLKRQNTLRQQMEDIEIVKSFRSMKLDSRSLLVLLDGIQKGTVTIQMDEDGGITVEDAKAPQKKENNEEVHRPPVGQMTEREVLDDEE</sequence>
<gene>
    <name evidence="3" type="ORF">EHLA_2705</name>
</gene>
<name>A0A285PUG4_9FIRM</name>
<proteinExistence type="predicted"/>
<dbReference type="Pfam" id="PF14193">
    <property type="entry name" value="DUF4315"/>
    <property type="match status" value="1"/>
</dbReference>
<evidence type="ECO:0000313" key="3">
    <source>
        <dbReference type="EMBL" id="SOB73259.1"/>
    </source>
</evidence>
<protein>
    <recommendedName>
        <fullName evidence="5">DUF4315 family protein</fullName>
    </recommendedName>
</protein>